<evidence type="ECO:0000313" key="2">
    <source>
        <dbReference type="EMBL" id="NLR76049.1"/>
    </source>
</evidence>
<dbReference type="Proteomes" id="UP000587991">
    <property type="component" value="Unassembled WGS sequence"/>
</dbReference>
<proteinExistence type="predicted"/>
<keyword evidence="3" id="KW-1185">Reference proteome</keyword>
<comment type="caution">
    <text evidence="2">The sequence shown here is derived from an EMBL/GenBank/DDBJ whole genome shotgun (WGS) entry which is preliminary data.</text>
</comment>
<dbReference type="EMBL" id="JABAIM010000003">
    <property type="protein sequence ID" value="NLR76049.1"/>
    <property type="molecule type" value="Genomic_DNA"/>
</dbReference>
<protein>
    <recommendedName>
        <fullName evidence="4">TonB C-terminal domain-containing protein</fullName>
    </recommendedName>
</protein>
<reference evidence="2 3" key="1">
    <citation type="submission" date="2020-04" db="EMBL/GenBank/DDBJ databases">
        <title>Draft genome of Leeia sp. IMCC25680.</title>
        <authorList>
            <person name="Song J."/>
            <person name="Cho J.-C."/>
        </authorList>
    </citation>
    <scope>NUCLEOTIDE SEQUENCE [LARGE SCALE GENOMIC DNA]</scope>
    <source>
        <strain evidence="2 3">IMCC25680</strain>
    </source>
</reference>
<organism evidence="2 3">
    <name type="scientific">Leeia aquatica</name>
    <dbReference type="NCBI Taxonomy" id="2725557"/>
    <lineage>
        <taxon>Bacteria</taxon>
        <taxon>Pseudomonadati</taxon>
        <taxon>Pseudomonadota</taxon>
        <taxon>Betaproteobacteria</taxon>
        <taxon>Neisseriales</taxon>
        <taxon>Leeiaceae</taxon>
        <taxon>Leeia</taxon>
    </lineage>
</organism>
<feature type="region of interest" description="Disordered" evidence="1">
    <location>
        <begin position="74"/>
        <end position="109"/>
    </location>
</feature>
<evidence type="ECO:0000313" key="3">
    <source>
        <dbReference type="Proteomes" id="UP000587991"/>
    </source>
</evidence>
<dbReference type="AlphaFoldDB" id="A0A847SFL6"/>
<sequence>MSARWWQSKPHENRMAIALVVSWGVHMLLLLPSGGYLRPAPPSLAVRLAPMQVTLQHAGDAAAPVLLAQRPNTEALASPSTVRTATPGNGQGLSRERPNIASSLPDPIASVPDPLPDSLPLAASLPTPGQANTQPEASVAYAHTAVNPDFLKLPWDSLADGFVYSRFVDRGIIPGCTLQFLYPDDPALRAKSGVLEMEILINEFGQAVATRTLSSTLPPEFAEFAGNAIQSSCFIPATMQGATVKVRRVILLNYDPVHGLN</sequence>
<feature type="compositionally biased region" description="Polar residues" evidence="1">
    <location>
        <begin position="78"/>
        <end position="88"/>
    </location>
</feature>
<dbReference type="SUPFAM" id="SSF74653">
    <property type="entry name" value="TolA/TonB C-terminal domain"/>
    <property type="match status" value="1"/>
</dbReference>
<gene>
    <name evidence="2" type="ORF">HF682_12860</name>
</gene>
<dbReference type="RefSeq" id="WP_168877726.1">
    <property type="nucleotide sequence ID" value="NZ_JABAIM010000003.1"/>
</dbReference>
<feature type="region of interest" description="Disordered" evidence="1">
    <location>
        <begin position="115"/>
        <end position="134"/>
    </location>
</feature>
<name>A0A847SFL6_9NEIS</name>
<evidence type="ECO:0008006" key="4">
    <source>
        <dbReference type="Google" id="ProtNLM"/>
    </source>
</evidence>
<accession>A0A847SFL6</accession>
<evidence type="ECO:0000256" key="1">
    <source>
        <dbReference type="SAM" id="MobiDB-lite"/>
    </source>
</evidence>
<feature type="compositionally biased region" description="Low complexity" evidence="1">
    <location>
        <begin position="116"/>
        <end position="126"/>
    </location>
</feature>